<dbReference type="Proteomes" id="UP001186974">
    <property type="component" value="Unassembled WGS sequence"/>
</dbReference>
<sequence>FRTMDPKPFMEMFPATIPLAAIEHKVLVHDQVISIPAPSDANEYSRERPSYETSNPLPLDQFAPTERAPLGSIVHARSGDKANNSNVGFFVRHADEYPWLQSFLTVQRLKELFQDDWSSDYKVERCEFPNILAVHFRILDFLDGGIASSSRIDGLGKGIGEYLRSKEVDIPVKFHSRGRI</sequence>
<feature type="non-terminal residue" evidence="1">
    <location>
        <position position="1"/>
    </location>
</feature>
<protein>
    <submittedName>
        <fullName evidence="1">Uncharacterized protein</fullName>
    </submittedName>
</protein>
<evidence type="ECO:0000313" key="1">
    <source>
        <dbReference type="EMBL" id="KAK3063660.1"/>
    </source>
</evidence>
<keyword evidence="2" id="KW-1185">Reference proteome</keyword>
<dbReference type="EMBL" id="JAWDJW010006764">
    <property type="protein sequence ID" value="KAK3063660.1"/>
    <property type="molecule type" value="Genomic_DNA"/>
</dbReference>
<accession>A0ACC3D8W8</accession>
<organism evidence="1 2">
    <name type="scientific">Coniosporium uncinatum</name>
    <dbReference type="NCBI Taxonomy" id="93489"/>
    <lineage>
        <taxon>Eukaryota</taxon>
        <taxon>Fungi</taxon>
        <taxon>Dikarya</taxon>
        <taxon>Ascomycota</taxon>
        <taxon>Pezizomycotina</taxon>
        <taxon>Dothideomycetes</taxon>
        <taxon>Dothideomycetes incertae sedis</taxon>
        <taxon>Coniosporium</taxon>
    </lineage>
</organism>
<name>A0ACC3D8W8_9PEZI</name>
<proteinExistence type="predicted"/>
<evidence type="ECO:0000313" key="2">
    <source>
        <dbReference type="Proteomes" id="UP001186974"/>
    </source>
</evidence>
<comment type="caution">
    <text evidence="1">The sequence shown here is derived from an EMBL/GenBank/DDBJ whole genome shotgun (WGS) entry which is preliminary data.</text>
</comment>
<gene>
    <name evidence="1" type="ORF">LTS18_013773</name>
</gene>
<reference evidence="1" key="1">
    <citation type="submission" date="2024-09" db="EMBL/GenBank/DDBJ databases">
        <title>Black Yeasts Isolated from many extreme environments.</title>
        <authorList>
            <person name="Coleine C."/>
            <person name="Stajich J.E."/>
            <person name="Selbmann L."/>
        </authorList>
    </citation>
    <scope>NUCLEOTIDE SEQUENCE</scope>
    <source>
        <strain evidence="1">CCFEE 5737</strain>
    </source>
</reference>